<dbReference type="FunFam" id="3.40.30.10:FF:000322">
    <property type="entry name" value="Probable glutathione S-transferase"/>
    <property type="match status" value="1"/>
</dbReference>
<dbReference type="PROSITE" id="PS50405">
    <property type="entry name" value="GST_CTER"/>
    <property type="match status" value="1"/>
</dbReference>
<dbReference type="PANTHER" id="PTHR42673">
    <property type="entry name" value="MALEYLACETOACETATE ISOMERASE"/>
    <property type="match status" value="1"/>
</dbReference>
<dbReference type="GO" id="GO:0004364">
    <property type="term" value="F:glutathione transferase activity"/>
    <property type="evidence" value="ECO:0007669"/>
    <property type="project" value="TreeGrafter"/>
</dbReference>
<feature type="domain" description="GST N-terminal" evidence="2">
    <location>
        <begin position="3"/>
        <end position="81"/>
    </location>
</feature>
<name>A0A0F6RPC4_PSEAI</name>
<dbReference type="GO" id="GO:0006559">
    <property type="term" value="P:L-phenylalanine catabolic process"/>
    <property type="evidence" value="ECO:0007669"/>
    <property type="project" value="TreeGrafter"/>
</dbReference>
<dbReference type="EMBL" id="CVVU01000111">
    <property type="protein sequence ID" value="CRO58690.1"/>
    <property type="molecule type" value="Genomic_DNA"/>
</dbReference>
<evidence type="ECO:0000259" key="3">
    <source>
        <dbReference type="PROSITE" id="PS50405"/>
    </source>
</evidence>
<feature type="domain" description="GST C-terminal" evidence="3">
    <location>
        <begin position="86"/>
        <end position="218"/>
    </location>
</feature>
<dbReference type="RefSeq" id="WP_003121781.1">
    <property type="nucleotide sequence ID" value="NZ_AP040361.1"/>
</dbReference>
<reference evidence="6" key="1">
    <citation type="submission" date="2015-06" db="EMBL/GenBank/DDBJ databases">
        <authorList>
            <person name="Radhakrishnan Rajesh"/>
            <person name="Underwood Anthony"/>
            <person name="Al-Shahib Ali"/>
        </authorList>
    </citation>
    <scope>NUCLEOTIDE SEQUENCE [LARGE SCALE GENOMIC DNA]</scope>
    <source>
        <strain evidence="6">P19_London_7_VIM_2_05_10</strain>
    </source>
</reference>
<evidence type="ECO:0000313" key="4">
    <source>
        <dbReference type="EMBL" id="CRO58690.1"/>
    </source>
</evidence>
<dbReference type="PROSITE" id="PS50404">
    <property type="entry name" value="GST_NTER"/>
    <property type="match status" value="1"/>
</dbReference>
<dbReference type="AlphaFoldDB" id="A0A0F6RPC4"/>
<accession>A0A0F6RPC4</accession>
<protein>
    <submittedName>
        <fullName evidence="4">GST-like protein YibF</fullName>
    </submittedName>
</protein>
<dbReference type="Gene3D" id="1.20.1050.10">
    <property type="match status" value="1"/>
</dbReference>
<dbReference type="GO" id="GO:0006749">
    <property type="term" value="P:glutathione metabolic process"/>
    <property type="evidence" value="ECO:0007669"/>
    <property type="project" value="TreeGrafter"/>
</dbReference>
<organism evidence="5 7">
    <name type="scientific">Pseudomonas aeruginosa</name>
    <dbReference type="NCBI Taxonomy" id="287"/>
    <lineage>
        <taxon>Bacteria</taxon>
        <taxon>Pseudomonadati</taxon>
        <taxon>Pseudomonadota</taxon>
        <taxon>Gammaproteobacteria</taxon>
        <taxon>Pseudomonadales</taxon>
        <taxon>Pseudomonadaceae</taxon>
        <taxon>Pseudomonas</taxon>
    </lineage>
</organism>
<dbReference type="CDD" id="cd00570">
    <property type="entry name" value="GST_N_family"/>
    <property type="match status" value="1"/>
</dbReference>
<dbReference type="SFLD" id="SFLDS00019">
    <property type="entry name" value="Glutathione_Transferase_(cytos"/>
    <property type="match status" value="1"/>
</dbReference>
<dbReference type="Gene3D" id="3.40.30.10">
    <property type="entry name" value="Glutaredoxin"/>
    <property type="match status" value="1"/>
</dbReference>
<dbReference type="CDD" id="cd00299">
    <property type="entry name" value="GST_C_family"/>
    <property type="match status" value="1"/>
</dbReference>
<evidence type="ECO:0000313" key="7">
    <source>
        <dbReference type="Proteomes" id="UP000270834"/>
    </source>
</evidence>
<dbReference type="EMBL" id="RBSQ01000931">
    <property type="protein sequence ID" value="RMS50334.1"/>
    <property type="molecule type" value="Genomic_DNA"/>
</dbReference>
<dbReference type="InterPro" id="IPR036282">
    <property type="entry name" value="Glutathione-S-Trfase_C_sf"/>
</dbReference>
<sequence length="249" mass="28299">MAEPLLIIGSYLSPYVRKVLVLLELKGIAYRIDPIVPFFGDEAFERLSPLRQIPVLVDGDFVLNDSSVICQYLEERYPQPSLYPADIGQRAQARWLEEYADSRLGQVIIWQLFHQLVINRGIWQREPDQAILQRTYDEDLPSICNYLEGRIPPSGWLCGELSIADVAVACLFRNAQLARYQVDGERWPRLARLLADAFALPAFQHLARFEKATAQTPVAEQRQALREAGAPLSATSHARERPVRGPMSR</sequence>
<evidence type="ECO:0000313" key="5">
    <source>
        <dbReference type="EMBL" id="RMS50334.1"/>
    </source>
</evidence>
<reference evidence="4" key="2">
    <citation type="submission" date="2015-06" db="EMBL/GenBank/DDBJ databases">
        <authorList>
            <person name="Radhakrishnan R."/>
            <person name="Underwood A."/>
            <person name="Al-Shahib A."/>
        </authorList>
    </citation>
    <scope>NUCLEOTIDE SEQUENCE</scope>
    <source>
        <strain evidence="4">P19_London_7_VIM_2_05_10</strain>
    </source>
</reference>
<proteinExistence type="predicted"/>
<dbReference type="InterPro" id="IPR040079">
    <property type="entry name" value="Glutathione_S-Trfase"/>
</dbReference>
<dbReference type="InterPro" id="IPR036249">
    <property type="entry name" value="Thioredoxin-like_sf"/>
</dbReference>
<reference evidence="5 7" key="3">
    <citation type="submission" date="2018-08" db="EMBL/GenBank/DDBJ databases">
        <title>Recombination of ecologically and evolutionarily significant loci maintains genetic cohesion in the Pseudomonas syringae species complex.</title>
        <authorList>
            <person name="Dillon M."/>
            <person name="Thakur S."/>
            <person name="Almeida R.N.D."/>
            <person name="Weir B.S."/>
            <person name="Guttman D.S."/>
        </authorList>
    </citation>
    <scope>NUCLEOTIDE SEQUENCE [LARGE SCALE GENOMIC DNA]</scope>
    <source>
        <strain evidence="5 7">ICMP 7846</strain>
    </source>
</reference>
<evidence type="ECO:0000259" key="2">
    <source>
        <dbReference type="PROSITE" id="PS50404"/>
    </source>
</evidence>
<comment type="caution">
    <text evidence="5">The sequence shown here is derived from an EMBL/GenBank/DDBJ whole genome shotgun (WGS) entry which is preliminary data.</text>
</comment>
<dbReference type="Proteomes" id="UP000270834">
    <property type="component" value="Unassembled WGS sequence"/>
</dbReference>
<dbReference type="GO" id="GO:0016034">
    <property type="term" value="F:maleylacetoacetate isomerase activity"/>
    <property type="evidence" value="ECO:0007669"/>
    <property type="project" value="TreeGrafter"/>
</dbReference>
<dbReference type="PANTHER" id="PTHR42673:SF21">
    <property type="entry name" value="GLUTATHIONE S-TRANSFERASE YFCF"/>
    <property type="match status" value="1"/>
</dbReference>
<evidence type="ECO:0000313" key="6">
    <source>
        <dbReference type="Proteomes" id="UP000045039"/>
    </source>
</evidence>
<dbReference type="SUPFAM" id="SSF47616">
    <property type="entry name" value="GST C-terminal domain-like"/>
    <property type="match status" value="1"/>
</dbReference>
<dbReference type="FunFam" id="1.20.1050.10:FF:000095">
    <property type="entry name" value="Probable glutathione S-transferase"/>
    <property type="match status" value="1"/>
</dbReference>
<dbReference type="Proteomes" id="UP000045039">
    <property type="component" value="Unassembled WGS sequence"/>
</dbReference>
<gene>
    <name evidence="4" type="primary">yibF_1</name>
    <name evidence="5" type="ORF">ALP65_01390</name>
    <name evidence="4" type="ORF">PAERUG_P19_London_7_VIM_2_05_10_02039</name>
</gene>
<dbReference type="SUPFAM" id="SSF52833">
    <property type="entry name" value="Thioredoxin-like"/>
    <property type="match status" value="1"/>
</dbReference>
<evidence type="ECO:0000256" key="1">
    <source>
        <dbReference type="SAM" id="MobiDB-lite"/>
    </source>
</evidence>
<feature type="region of interest" description="Disordered" evidence="1">
    <location>
        <begin position="218"/>
        <end position="249"/>
    </location>
</feature>
<dbReference type="Pfam" id="PF13417">
    <property type="entry name" value="GST_N_3"/>
    <property type="match status" value="1"/>
</dbReference>
<dbReference type="InterPro" id="IPR004045">
    <property type="entry name" value="Glutathione_S-Trfase_N"/>
</dbReference>
<dbReference type="InterPro" id="IPR010987">
    <property type="entry name" value="Glutathione-S-Trfase_C-like"/>
</dbReference>
<dbReference type="SFLD" id="SFLDG00358">
    <property type="entry name" value="Main_(cytGST)"/>
    <property type="match status" value="1"/>
</dbReference>